<organism evidence="3">
    <name type="scientific">marine sediment metagenome</name>
    <dbReference type="NCBI Taxonomy" id="412755"/>
    <lineage>
        <taxon>unclassified sequences</taxon>
        <taxon>metagenomes</taxon>
        <taxon>ecological metagenomes</taxon>
    </lineage>
</organism>
<evidence type="ECO:0000259" key="2">
    <source>
        <dbReference type="Pfam" id="PF05226"/>
    </source>
</evidence>
<feature type="transmembrane region" description="Helical" evidence="1">
    <location>
        <begin position="16"/>
        <end position="38"/>
    </location>
</feature>
<keyword evidence="1" id="KW-0812">Transmembrane</keyword>
<keyword evidence="1" id="KW-0472">Membrane</keyword>
<dbReference type="EMBL" id="BARU01046795">
    <property type="protein sequence ID" value="GAH93589.1"/>
    <property type="molecule type" value="Genomic_DNA"/>
</dbReference>
<reference evidence="3" key="1">
    <citation type="journal article" date="2014" name="Front. Microbiol.">
        <title>High frequency of phylogenetically diverse reductive dehalogenase-homologous genes in deep subseafloor sedimentary metagenomes.</title>
        <authorList>
            <person name="Kawai M."/>
            <person name="Futagami T."/>
            <person name="Toyoda A."/>
            <person name="Takaki Y."/>
            <person name="Nishi S."/>
            <person name="Hori S."/>
            <person name="Arai W."/>
            <person name="Tsubouchi T."/>
            <person name="Morono Y."/>
            <person name="Uchiyama I."/>
            <person name="Ito T."/>
            <person name="Fujiyama A."/>
            <person name="Inagaki F."/>
            <person name="Takami H."/>
        </authorList>
    </citation>
    <scope>NUCLEOTIDE SEQUENCE</scope>
    <source>
        <strain evidence="3">Expedition CK06-06</strain>
    </source>
</reference>
<accession>X1KTV7</accession>
<name>X1KTV7_9ZZZZ</name>
<comment type="caution">
    <text evidence="3">The sequence shown here is derived from an EMBL/GenBank/DDBJ whole genome shotgun (WGS) entry which is preliminary data.</text>
</comment>
<gene>
    <name evidence="3" type="ORF">S03H2_70419</name>
</gene>
<keyword evidence="1" id="KW-1133">Transmembrane helix</keyword>
<dbReference type="Pfam" id="PF05226">
    <property type="entry name" value="CHASE2"/>
    <property type="match status" value="1"/>
</dbReference>
<evidence type="ECO:0000256" key="1">
    <source>
        <dbReference type="SAM" id="Phobius"/>
    </source>
</evidence>
<dbReference type="AlphaFoldDB" id="X1KTV7"/>
<dbReference type="InterPro" id="IPR007890">
    <property type="entry name" value="CHASE2"/>
</dbReference>
<feature type="domain" description="CHASE2" evidence="2">
    <location>
        <begin position="22"/>
        <end position="103"/>
    </location>
</feature>
<proteinExistence type="predicted"/>
<protein>
    <recommendedName>
        <fullName evidence="2">CHASE2 domain-containing protein</fullName>
    </recommendedName>
</protein>
<feature type="non-terminal residue" evidence="3">
    <location>
        <position position="105"/>
    </location>
</feature>
<evidence type="ECO:0000313" key="3">
    <source>
        <dbReference type="EMBL" id="GAH93589.1"/>
    </source>
</evidence>
<sequence>MNKRLKLLFSINHVSISTYLTFLIILIFLIGPSFLEIVELKTLDLRFKSRGAMKAGDAVVLAVIDEKSLDKEGRWPWARSKIARLIDYLSDDGAKVIGFDIGFLE</sequence>